<evidence type="ECO:0000313" key="12">
    <source>
        <dbReference type="Proteomes" id="UP001500618"/>
    </source>
</evidence>
<evidence type="ECO:0000259" key="10">
    <source>
        <dbReference type="SMART" id="SM00387"/>
    </source>
</evidence>
<keyword evidence="6 11" id="KW-0418">Kinase</keyword>
<evidence type="ECO:0000313" key="11">
    <source>
        <dbReference type="EMBL" id="GAA1659524.1"/>
    </source>
</evidence>
<feature type="transmembrane region" description="Helical" evidence="9">
    <location>
        <begin position="66"/>
        <end position="91"/>
    </location>
</feature>
<dbReference type="EMBL" id="BAAANY010000002">
    <property type="protein sequence ID" value="GAA1659524.1"/>
    <property type="molecule type" value="Genomic_DNA"/>
</dbReference>
<dbReference type="Gene3D" id="1.20.5.1930">
    <property type="match status" value="1"/>
</dbReference>
<comment type="caution">
    <text evidence="11">The sequence shown here is derived from an EMBL/GenBank/DDBJ whole genome shotgun (WGS) entry which is preliminary data.</text>
</comment>
<dbReference type="EC" id="2.7.13.3" evidence="2"/>
<dbReference type="InterPro" id="IPR036890">
    <property type="entry name" value="HATPase_C_sf"/>
</dbReference>
<keyword evidence="7" id="KW-0067">ATP-binding</keyword>
<dbReference type="PANTHER" id="PTHR24421:SF10">
    <property type="entry name" value="NITRATE_NITRITE SENSOR PROTEIN NARQ"/>
    <property type="match status" value="1"/>
</dbReference>
<evidence type="ECO:0000256" key="1">
    <source>
        <dbReference type="ARBA" id="ARBA00000085"/>
    </source>
</evidence>
<dbReference type="InterPro" id="IPR003594">
    <property type="entry name" value="HATPase_dom"/>
</dbReference>
<dbReference type="InterPro" id="IPR055558">
    <property type="entry name" value="DUF7134"/>
</dbReference>
<keyword evidence="9" id="KW-1133">Transmembrane helix</keyword>
<keyword evidence="4" id="KW-0808">Transferase</keyword>
<protein>
    <recommendedName>
        <fullName evidence="2">histidine kinase</fullName>
        <ecNumber evidence="2">2.7.13.3</ecNumber>
    </recommendedName>
</protein>
<dbReference type="InterPro" id="IPR011712">
    <property type="entry name" value="Sig_transdc_His_kin_sub3_dim/P"/>
</dbReference>
<feature type="domain" description="Histidine kinase/HSP90-like ATPase" evidence="10">
    <location>
        <begin position="280"/>
        <end position="370"/>
    </location>
</feature>
<sequence>MTERLSRWLRGIPPVAVDAALVVIAFVATAVPVAGWPTWWSVGLAVLASVPLFWRRRFPIRTGAVVGWAIIAQALANVPPLLPVGGLVSLYTVAALSRPRVRWWGVVATIIGIAVSVVVPGEDLSVARYLGVAYVAAYALGISARAHAAQAAVLRERTARLQEEQAAAVIRERTRIARDIHDIVTNSVGIMVVQAEAGPLAVRADPDRAEAVFDAIADTGRAAVGQLRRALGALRSADEPAARQPQPGIDALAGLIEQTRRIGLDVSVEVVGEARKVPADVDLAAYRVVQEALTNVVRHARASRVEVCLCWSVEVLLVEVRDDGQGGTASAGGGYGLLGMRERVLACGGTLEAGQRPDCAGFAVAATLPIR</sequence>
<dbReference type="Pfam" id="PF02518">
    <property type="entry name" value="HATPase_c"/>
    <property type="match status" value="1"/>
</dbReference>
<keyword evidence="5" id="KW-0547">Nucleotide-binding</keyword>
<dbReference type="SUPFAM" id="SSF55874">
    <property type="entry name" value="ATPase domain of HSP90 chaperone/DNA topoisomerase II/histidine kinase"/>
    <property type="match status" value="1"/>
</dbReference>
<dbReference type="CDD" id="cd16917">
    <property type="entry name" value="HATPase_UhpB-NarQ-NarX-like"/>
    <property type="match status" value="1"/>
</dbReference>
<feature type="transmembrane region" description="Helical" evidence="9">
    <location>
        <begin position="126"/>
        <end position="144"/>
    </location>
</feature>
<evidence type="ECO:0000256" key="8">
    <source>
        <dbReference type="ARBA" id="ARBA00023012"/>
    </source>
</evidence>
<evidence type="ECO:0000256" key="2">
    <source>
        <dbReference type="ARBA" id="ARBA00012438"/>
    </source>
</evidence>
<keyword evidence="12" id="KW-1185">Reference proteome</keyword>
<dbReference type="RefSeq" id="WP_344306906.1">
    <property type="nucleotide sequence ID" value="NZ_BAAANY010000002.1"/>
</dbReference>
<dbReference type="Pfam" id="PF07730">
    <property type="entry name" value="HisKA_3"/>
    <property type="match status" value="1"/>
</dbReference>
<name>A0ABN2FUL3_9ACTN</name>
<dbReference type="GO" id="GO:0016301">
    <property type="term" value="F:kinase activity"/>
    <property type="evidence" value="ECO:0007669"/>
    <property type="project" value="UniProtKB-KW"/>
</dbReference>
<evidence type="ECO:0000256" key="5">
    <source>
        <dbReference type="ARBA" id="ARBA00022741"/>
    </source>
</evidence>
<evidence type="ECO:0000256" key="9">
    <source>
        <dbReference type="SAM" id="Phobius"/>
    </source>
</evidence>
<organism evidence="11 12">
    <name type="scientific">Fodinicola feengrottensis</name>
    <dbReference type="NCBI Taxonomy" id="435914"/>
    <lineage>
        <taxon>Bacteria</taxon>
        <taxon>Bacillati</taxon>
        <taxon>Actinomycetota</taxon>
        <taxon>Actinomycetes</taxon>
        <taxon>Mycobacteriales</taxon>
        <taxon>Fodinicola</taxon>
    </lineage>
</organism>
<dbReference type="InterPro" id="IPR050482">
    <property type="entry name" value="Sensor_HK_TwoCompSys"/>
</dbReference>
<dbReference type="Proteomes" id="UP001500618">
    <property type="component" value="Unassembled WGS sequence"/>
</dbReference>
<dbReference type="Pfam" id="PF23539">
    <property type="entry name" value="DUF7134"/>
    <property type="match status" value="1"/>
</dbReference>
<feature type="transmembrane region" description="Helical" evidence="9">
    <location>
        <begin position="37"/>
        <end position="54"/>
    </location>
</feature>
<proteinExistence type="predicted"/>
<comment type="catalytic activity">
    <reaction evidence="1">
        <text>ATP + protein L-histidine = ADP + protein N-phospho-L-histidine.</text>
        <dbReference type="EC" id="2.7.13.3"/>
    </reaction>
</comment>
<evidence type="ECO:0000256" key="7">
    <source>
        <dbReference type="ARBA" id="ARBA00022840"/>
    </source>
</evidence>
<feature type="transmembrane region" description="Helical" evidence="9">
    <location>
        <begin position="103"/>
        <end position="119"/>
    </location>
</feature>
<dbReference type="PANTHER" id="PTHR24421">
    <property type="entry name" value="NITRATE/NITRITE SENSOR PROTEIN NARX-RELATED"/>
    <property type="match status" value="1"/>
</dbReference>
<dbReference type="SMART" id="SM00387">
    <property type="entry name" value="HATPase_c"/>
    <property type="match status" value="1"/>
</dbReference>
<evidence type="ECO:0000256" key="3">
    <source>
        <dbReference type="ARBA" id="ARBA00022553"/>
    </source>
</evidence>
<keyword evidence="9" id="KW-0812">Transmembrane</keyword>
<accession>A0ABN2FUL3</accession>
<keyword evidence="9" id="KW-0472">Membrane</keyword>
<dbReference type="Gene3D" id="3.30.565.10">
    <property type="entry name" value="Histidine kinase-like ATPase, C-terminal domain"/>
    <property type="match status" value="1"/>
</dbReference>
<feature type="transmembrane region" description="Helical" evidence="9">
    <location>
        <begin position="12"/>
        <end position="31"/>
    </location>
</feature>
<gene>
    <name evidence="11" type="ORF">GCM10009765_06100</name>
</gene>
<keyword evidence="8" id="KW-0902">Two-component regulatory system</keyword>
<evidence type="ECO:0000256" key="6">
    <source>
        <dbReference type="ARBA" id="ARBA00022777"/>
    </source>
</evidence>
<keyword evidence="3" id="KW-0597">Phosphoprotein</keyword>
<evidence type="ECO:0000256" key="4">
    <source>
        <dbReference type="ARBA" id="ARBA00022679"/>
    </source>
</evidence>
<reference evidence="11 12" key="1">
    <citation type="journal article" date="2019" name="Int. J. Syst. Evol. Microbiol.">
        <title>The Global Catalogue of Microorganisms (GCM) 10K type strain sequencing project: providing services to taxonomists for standard genome sequencing and annotation.</title>
        <authorList>
            <consortium name="The Broad Institute Genomics Platform"/>
            <consortium name="The Broad Institute Genome Sequencing Center for Infectious Disease"/>
            <person name="Wu L."/>
            <person name="Ma J."/>
        </authorList>
    </citation>
    <scope>NUCLEOTIDE SEQUENCE [LARGE SCALE GENOMIC DNA]</scope>
    <source>
        <strain evidence="11 12">JCM 14718</strain>
    </source>
</reference>